<proteinExistence type="predicted"/>
<accession>A0AAJ5RI34</accession>
<sequence>MDHIITNLINYALDNNIGVTALRVLSPYTASAVDTETRHIVFNLNWHNQNQLAFSLAHEISHVLNGDESLTPLYFTPSKSKFELGANIGAVKMLLPYYVADKEVDQLNSYEFMKCFGIPSHLEDIIIEEIKNY</sequence>
<reference evidence="2" key="1">
    <citation type="submission" date="2023-02" db="EMBL/GenBank/DDBJ databases">
        <title>Complete genome sequence of Lactobacillus curvatus CACC879 isolated from Pig feces.</title>
        <authorList>
            <person name="Park S."/>
            <person name="Park M.A."/>
            <person name="Kim D.-H."/>
            <person name="Kim Y."/>
        </authorList>
    </citation>
    <scope>NUCLEOTIDE SEQUENCE</scope>
    <source>
        <strain evidence="2">Curvatus</strain>
        <plasmid evidence="2">p1_CACC879</plasmid>
    </source>
</reference>
<keyword evidence="2" id="KW-0614">Plasmid</keyword>
<dbReference type="AlphaFoldDB" id="A0AAJ5RI34"/>
<dbReference type="Pfam" id="PF06114">
    <property type="entry name" value="Peptidase_M78"/>
    <property type="match status" value="1"/>
</dbReference>
<evidence type="ECO:0000313" key="3">
    <source>
        <dbReference type="Proteomes" id="UP001215533"/>
    </source>
</evidence>
<evidence type="ECO:0000259" key="1">
    <source>
        <dbReference type="Pfam" id="PF06114"/>
    </source>
</evidence>
<evidence type="ECO:0000313" key="2">
    <source>
        <dbReference type="EMBL" id="WDC92864.1"/>
    </source>
</evidence>
<geneLocation type="plasmid" evidence="2 3">
    <name>p1_CACC879</name>
</geneLocation>
<organism evidence="2 3">
    <name type="scientific">Latilactobacillus curvatus</name>
    <name type="common">Lactobacillus curvatus</name>
    <dbReference type="NCBI Taxonomy" id="28038"/>
    <lineage>
        <taxon>Bacteria</taxon>
        <taxon>Bacillati</taxon>
        <taxon>Bacillota</taxon>
        <taxon>Bacilli</taxon>
        <taxon>Lactobacillales</taxon>
        <taxon>Lactobacillaceae</taxon>
        <taxon>Latilactobacillus</taxon>
    </lineage>
</organism>
<dbReference type="Proteomes" id="UP001215533">
    <property type="component" value="Plasmid p1_CACC879"/>
</dbReference>
<gene>
    <name evidence="2" type="ORF">PSR33_09905</name>
</gene>
<protein>
    <submittedName>
        <fullName evidence="2">ImmA/IrrE family metallo-endopeptidase</fullName>
    </submittedName>
</protein>
<feature type="domain" description="IrrE N-terminal-like" evidence="1">
    <location>
        <begin position="28"/>
        <end position="111"/>
    </location>
</feature>
<dbReference type="InterPro" id="IPR010359">
    <property type="entry name" value="IrrE_HExxH"/>
</dbReference>
<name>A0AAJ5RI34_LATCU</name>
<dbReference type="EMBL" id="CP117684">
    <property type="protein sequence ID" value="WDC92864.1"/>
    <property type="molecule type" value="Genomic_DNA"/>
</dbReference>